<evidence type="ECO:0000259" key="1">
    <source>
        <dbReference type="SMART" id="SM00382"/>
    </source>
</evidence>
<evidence type="ECO:0000313" key="2">
    <source>
        <dbReference type="EMBL" id="PWL03358.1"/>
    </source>
</evidence>
<dbReference type="Proteomes" id="UP000245523">
    <property type="component" value="Unassembled WGS sequence"/>
</dbReference>
<organism evidence="2 3">
    <name type="scientific">Hallerella porci</name>
    <dbReference type="NCBI Taxonomy" id="1945871"/>
    <lineage>
        <taxon>Bacteria</taxon>
        <taxon>Pseudomonadati</taxon>
        <taxon>Fibrobacterota</taxon>
        <taxon>Fibrobacteria</taxon>
        <taxon>Fibrobacterales</taxon>
        <taxon>Fibrobacteraceae</taxon>
        <taxon>Hallerella</taxon>
    </lineage>
</organism>
<name>A0ABX5LQY8_9BACT</name>
<keyword evidence="3" id="KW-1185">Reference proteome</keyword>
<dbReference type="Gene3D" id="3.40.50.300">
    <property type="entry name" value="P-loop containing nucleotide triphosphate hydrolases"/>
    <property type="match status" value="1"/>
</dbReference>
<comment type="caution">
    <text evidence="2">The sequence shown here is derived from an EMBL/GenBank/DDBJ whole genome shotgun (WGS) entry which is preliminary data.</text>
</comment>
<proteinExistence type="predicted"/>
<dbReference type="InterPro" id="IPR027417">
    <property type="entry name" value="P-loop_NTPase"/>
</dbReference>
<dbReference type="Pfam" id="PF00004">
    <property type="entry name" value="AAA"/>
    <property type="match status" value="1"/>
</dbReference>
<dbReference type="SMART" id="SM00382">
    <property type="entry name" value="AAA"/>
    <property type="match status" value="1"/>
</dbReference>
<dbReference type="CDD" id="cd00009">
    <property type="entry name" value="AAA"/>
    <property type="match status" value="1"/>
</dbReference>
<dbReference type="InterPro" id="IPR003959">
    <property type="entry name" value="ATPase_AAA_core"/>
</dbReference>
<gene>
    <name evidence="2" type="ORF">B0H50_10614</name>
</gene>
<reference evidence="2 3" key="1">
    <citation type="submission" date="2018-05" db="EMBL/GenBank/DDBJ databases">
        <title>Animal gut microbial communities from fecal samples from Wisconsin, USA.</title>
        <authorList>
            <person name="Neumann A."/>
        </authorList>
    </citation>
    <scope>NUCLEOTIDE SEQUENCE [LARGE SCALE GENOMIC DNA]</scope>
    <source>
        <strain evidence="2 3">UWS4</strain>
    </source>
</reference>
<accession>A0ABX5LQY8</accession>
<protein>
    <submittedName>
        <fullName evidence="2">ATPase family protein associated with various cellular activities (AAA)</fullName>
    </submittedName>
</protein>
<dbReference type="RefSeq" id="WP_106197250.1">
    <property type="nucleotide sequence ID" value="NZ_JAXEIU010000029.1"/>
</dbReference>
<feature type="domain" description="AAA+ ATPase" evidence="1">
    <location>
        <begin position="32"/>
        <end position="180"/>
    </location>
</feature>
<dbReference type="EMBL" id="QGHD01000006">
    <property type="protein sequence ID" value="PWL03358.1"/>
    <property type="molecule type" value="Genomic_DNA"/>
</dbReference>
<sequence>MNIQEAKEQIKNAMTAYFTKDDLGNYIVPIEKQRPVFLMGPPGVGKTAIMEQVAQELGVGLLSYSMTHHTRQSALGLPSIEEKTFNGKTYKVSEYTMSEIISAVYELMEKTGVKEGILFLDEINCVSETLAPIMLQFLQYKIFGRHRVPDGWIVVTAGNPPEYNNSVREFDIVTWDRLKRIDIEPDFNAWKKYAYKAGVHASIITYLEIRQGDFYSIESTVEGKSFVTARGWEDLSQMIILYEKNNIQVDVKLISQYVQNAKIAKSFAAYYDLFNKYKSDYQIDSILSGKASKEIKTRAKKAKFDERLSLLGLILDAISSETKTVMNLDVTIKTVMEVLSKFKKSVLNEKENPTQTLQNLIEKQKSILENGRDAQTLSLNDQQIQHRAIAVLENLLPSIKNLDGKKAFANVKADFDSRVKKLKEESESTKNKMNHALSFAGEVFEKGQEILVLVTEMTANANIVRFISKYGCDEYFKYNQELMFSDRAKAIEQKIDELKIV</sequence>
<dbReference type="InterPro" id="IPR003593">
    <property type="entry name" value="AAA+_ATPase"/>
</dbReference>
<evidence type="ECO:0000313" key="3">
    <source>
        <dbReference type="Proteomes" id="UP000245523"/>
    </source>
</evidence>
<dbReference type="SUPFAM" id="SSF52540">
    <property type="entry name" value="P-loop containing nucleoside triphosphate hydrolases"/>
    <property type="match status" value="1"/>
</dbReference>